<name>K0T4E5_THAOC</name>
<dbReference type="Proteomes" id="UP000266841">
    <property type="component" value="Unassembled WGS sequence"/>
</dbReference>
<accession>K0T4E5</accession>
<organism evidence="2 3">
    <name type="scientific">Thalassiosira oceanica</name>
    <name type="common">Marine diatom</name>
    <dbReference type="NCBI Taxonomy" id="159749"/>
    <lineage>
        <taxon>Eukaryota</taxon>
        <taxon>Sar</taxon>
        <taxon>Stramenopiles</taxon>
        <taxon>Ochrophyta</taxon>
        <taxon>Bacillariophyta</taxon>
        <taxon>Coscinodiscophyceae</taxon>
        <taxon>Thalassiosirophycidae</taxon>
        <taxon>Thalassiosirales</taxon>
        <taxon>Thalassiosiraceae</taxon>
        <taxon>Thalassiosira</taxon>
    </lineage>
</organism>
<feature type="region of interest" description="Disordered" evidence="1">
    <location>
        <begin position="78"/>
        <end position="148"/>
    </location>
</feature>
<gene>
    <name evidence="2" type="ORF">THAOC_13986</name>
</gene>
<sequence>RRLPVTPAISSTVRPASDGVGPVEAEDDAAGEGRVGHLPGQRRRHVPAGHGGGLAVPGRAVHQAEVAARRQAAVAGRRAQQGLQLGGGGGADHVGRRRAGLGGRRRGGGREKRRVGEGDDPRGAGEERRRAREGGERREARLSAKGDRTSSGAMVALRLVVGARLVAVETTTLLFYKPCYYSNAYGTTRLKSE</sequence>
<comment type="caution">
    <text evidence="2">The sequence shown here is derived from an EMBL/GenBank/DDBJ whole genome shotgun (WGS) entry which is preliminary data.</text>
</comment>
<dbReference type="AlphaFoldDB" id="K0T4E5"/>
<proteinExistence type="predicted"/>
<feature type="compositionally biased region" description="Basic and acidic residues" evidence="1">
    <location>
        <begin position="108"/>
        <end position="148"/>
    </location>
</feature>
<feature type="compositionally biased region" description="Basic residues" evidence="1">
    <location>
        <begin position="95"/>
        <end position="107"/>
    </location>
</feature>
<feature type="non-terminal residue" evidence="2">
    <location>
        <position position="1"/>
    </location>
</feature>
<evidence type="ECO:0000313" key="3">
    <source>
        <dbReference type="Proteomes" id="UP000266841"/>
    </source>
</evidence>
<feature type="region of interest" description="Disordered" evidence="1">
    <location>
        <begin position="1"/>
        <end position="56"/>
    </location>
</feature>
<evidence type="ECO:0000313" key="2">
    <source>
        <dbReference type="EMBL" id="EJK65187.1"/>
    </source>
</evidence>
<reference evidence="2 3" key="1">
    <citation type="journal article" date="2012" name="Genome Biol.">
        <title>Genome and low-iron response of an oceanic diatom adapted to chronic iron limitation.</title>
        <authorList>
            <person name="Lommer M."/>
            <person name="Specht M."/>
            <person name="Roy A.S."/>
            <person name="Kraemer L."/>
            <person name="Andreson R."/>
            <person name="Gutowska M.A."/>
            <person name="Wolf J."/>
            <person name="Bergner S.V."/>
            <person name="Schilhabel M.B."/>
            <person name="Klostermeier U.C."/>
            <person name="Beiko R.G."/>
            <person name="Rosenstiel P."/>
            <person name="Hippler M."/>
            <person name="Laroche J."/>
        </authorList>
    </citation>
    <scope>NUCLEOTIDE SEQUENCE [LARGE SCALE GENOMIC DNA]</scope>
    <source>
        <strain evidence="2 3">CCMP1005</strain>
    </source>
</reference>
<protein>
    <submittedName>
        <fullName evidence="2">Uncharacterized protein</fullName>
    </submittedName>
</protein>
<keyword evidence="3" id="KW-1185">Reference proteome</keyword>
<evidence type="ECO:0000256" key="1">
    <source>
        <dbReference type="SAM" id="MobiDB-lite"/>
    </source>
</evidence>
<dbReference type="EMBL" id="AGNL01016223">
    <property type="protein sequence ID" value="EJK65187.1"/>
    <property type="molecule type" value="Genomic_DNA"/>
</dbReference>